<comment type="caution">
    <text evidence="1">The sequence shown here is derived from an EMBL/GenBank/DDBJ whole genome shotgun (WGS) entry which is preliminary data.</text>
</comment>
<organism evidence="1 2">
    <name type="scientific">Segatella copri</name>
    <dbReference type="NCBI Taxonomy" id="165179"/>
    <lineage>
        <taxon>Bacteria</taxon>
        <taxon>Pseudomonadati</taxon>
        <taxon>Bacteroidota</taxon>
        <taxon>Bacteroidia</taxon>
        <taxon>Bacteroidales</taxon>
        <taxon>Prevotellaceae</taxon>
        <taxon>Segatella</taxon>
    </lineage>
</organism>
<dbReference type="RefSeq" id="WP_118190851.1">
    <property type="nucleotide sequence ID" value="NZ_QSFW01000020.1"/>
</dbReference>
<feature type="non-terminal residue" evidence="1">
    <location>
        <position position="191"/>
    </location>
</feature>
<dbReference type="InterPro" id="IPR010106">
    <property type="entry name" value="RpnA"/>
</dbReference>
<protein>
    <submittedName>
        <fullName evidence="1">Rpn family recombination-promoting nuclease/putative transposase</fullName>
    </submittedName>
</protein>
<dbReference type="PANTHER" id="PTHR41317:SF1">
    <property type="entry name" value="PD-(D_E)XK NUCLEASE FAMILY TRANSPOSASE"/>
    <property type="match status" value="1"/>
</dbReference>
<dbReference type="Proteomes" id="UP000284990">
    <property type="component" value="Unassembled WGS sequence"/>
</dbReference>
<reference evidence="1 2" key="1">
    <citation type="submission" date="2018-08" db="EMBL/GenBank/DDBJ databases">
        <title>A genome reference for cultivated species of the human gut microbiota.</title>
        <authorList>
            <person name="Zou Y."/>
            <person name="Xue W."/>
            <person name="Luo G."/>
        </authorList>
    </citation>
    <scope>NUCLEOTIDE SEQUENCE [LARGE SCALE GENOMIC DNA]</scope>
    <source>
        <strain evidence="1 2">AM42-23AC</strain>
    </source>
</reference>
<sequence>MVMKYLDPKADLTFKKIFGNHPKRLISLLNALLPLSEEEQIHEIKYLPTELVPQLEGGKNTIVDVLCTDVRGRKFCVEMQMEWSDAFQQRVLFNASKLYVSQAKKGGKYSELQPVYSLNLINDIFAHDTPDFIHNYRIVHDKDSNKVIEGLHFTFIELPKFTPHSIADKRMMVLWLRFLTEINSNTKDIPA</sequence>
<evidence type="ECO:0000313" key="1">
    <source>
        <dbReference type="EMBL" id="RHA85451.1"/>
    </source>
</evidence>
<dbReference type="PANTHER" id="PTHR41317">
    <property type="entry name" value="PD-(D_E)XK NUCLEASE FAMILY TRANSPOSASE"/>
    <property type="match status" value="1"/>
</dbReference>
<dbReference type="AlphaFoldDB" id="A0AA93BKX7"/>
<gene>
    <name evidence="1" type="ORF">DW916_10140</name>
</gene>
<accession>A0AA93BKX7</accession>
<dbReference type="NCBIfam" id="TIGR01784">
    <property type="entry name" value="T_den_put_tspse"/>
    <property type="match status" value="1"/>
</dbReference>
<evidence type="ECO:0000313" key="2">
    <source>
        <dbReference type="Proteomes" id="UP000284990"/>
    </source>
</evidence>
<dbReference type="EMBL" id="QSFW01000020">
    <property type="protein sequence ID" value="RHA85451.1"/>
    <property type="molecule type" value="Genomic_DNA"/>
</dbReference>
<dbReference type="Pfam" id="PF12784">
    <property type="entry name" value="PDDEXK_2"/>
    <property type="match status" value="1"/>
</dbReference>
<name>A0AA93BKX7_9BACT</name>
<proteinExistence type="predicted"/>